<keyword evidence="1" id="KW-0472">Membrane</keyword>
<name>A0A380SYD0_9PSED</name>
<evidence type="ECO:0000313" key="2">
    <source>
        <dbReference type="EMBL" id="SUQ62604.1"/>
    </source>
</evidence>
<reference evidence="3" key="1">
    <citation type="submission" date="2018-07" db="EMBL/GenBank/DDBJ databases">
        <authorList>
            <person name="Blom J."/>
        </authorList>
    </citation>
    <scope>NUCLEOTIDE SEQUENCE [LARGE SCALE GENOMIC DNA]</scope>
    <source>
        <strain evidence="3">CCOS 864</strain>
    </source>
</reference>
<evidence type="ECO:0000313" key="3">
    <source>
        <dbReference type="Proteomes" id="UP000255177"/>
    </source>
</evidence>
<evidence type="ECO:0000256" key="1">
    <source>
        <dbReference type="SAM" id="Phobius"/>
    </source>
</evidence>
<protein>
    <submittedName>
        <fullName evidence="2">Uncharacterized protein</fullName>
    </submittedName>
</protein>
<keyword evidence="3" id="KW-1185">Reference proteome</keyword>
<dbReference type="EMBL" id="UIDD01000006">
    <property type="protein sequence ID" value="SUQ62604.1"/>
    <property type="molecule type" value="Genomic_DNA"/>
</dbReference>
<dbReference type="AlphaFoldDB" id="A0A380SYD0"/>
<dbReference type="Proteomes" id="UP000255177">
    <property type="component" value="Unassembled WGS sequence"/>
</dbReference>
<sequence length="82" mass="9544">MSESNQLFLVLAFFILIDRLIKPYRPRKWLGLTFLGGGLLGRLTLTESHWLGFDLHLVSLFAVVGGLELFFRRHRFNPDLWA</sequence>
<feature type="transmembrane region" description="Helical" evidence="1">
    <location>
        <begin position="6"/>
        <end position="22"/>
    </location>
</feature>
<gene>
    <name evidence="2" type="ORF">CCOS864_02049</name>
</gene>
<dbReference type="RefSeq" id="WP_115086212.1">
    <property type="nucleotide sequence ID" value="NZ_CBCSFG010000031.1"/>
</dbReference>
<keyword evidence="1" id="KW-1133">Transmembrane helix</keyword>
<organism evidence="2 3">
    <name type="scientific">Pseudomonas wadenswilerensis</name>
    <dbReference type="NCBI Taxonomy" id="1785161"/>
    <lineage>
        <taxon>Bacteria</taxon>
        <taxon>Pseudomonadati</taxon>
        <taxon>Pseudomonadota</taxon>
        <taxon>Gammaproteobacteria</taxon>
        <taxon>Pseudomonadales</taxon>
        <taxon>Pseudomonadaceae</taxon>
        <taxon>Pseudomonas</taxon>
    </lineage>
</organism>
<proteinExistence type="predicted"/>
<feature type="transmembrane region" description="Helical" evidence="1">
    <location>
        <begin position="51"/>
        <end position="71"/>
    </location>
</feature>
<keyword evidence="1" id="KW-0812">Transmembrane</keyword>
<accession>A0A380SYD0</accession>